<dbReference type="Proteomes" id="UP000636709">
    <property type="component" value="Unassembled WGS sequence"/>
</dbReference>
<dbReference type="PANTHER" id="PTHR33527:SF23">
    <property type="entry name" value="RRM DOMAIN-CONTAINING PROTEIN"/>
    <property type="match status" value="1"/>
</dbReference>
<dbReference type="OrthoDB" id="664476at2759"/>
<dbReference type="Gramene" id="Dexi9B01G0027880.1">
    <property type="protein sequence ID" value="Dexi9B01G0027880.1:cds"/>
    <property type="gene ID" value="Dexi9B01G0027880"/>
</dbReference>
<evidence type="ECO:0000313" key="2">
    <source>
        <dbReference type="Proteomes" id="UP000636709"/>
    </source>
</evidence>
<proteinExistence type="predicted"/>
<accession>A0A835F4W6</accession>
<gene>
    <name evidence="1" type="ORF">HU200_018680</name>
</gene>
<reference evidence="1" key="1">
    <citation type="submission" date="2020-07" db="EMBL/GenBank/DDBJ databases">
        <title>Genome sequence and genetic diversity analysis of an under-domesticated orphan crop, white fonio (Digitaria exilis).</title>
        <authorList>
            <person name="Bennetzen J.L."/>
            <person name="Chen S."/>
            <person name="Ma X."/>
            <person name="Wang X."/>
            <person name="Yssel A.E.J."/>
            <person name="Chaluvadi S.R."/>
            <person name="Johnson M."/>
            <person name="Gangashetty P."/>
            <person name="Hamidou F."/>
            <person name="Sanogo M.D."/>
            <person name="Zwaenepoel A."/>
            <person name="Wallace J."/>
            <person name="Van De Peer Y."/>
            <person name="Van Deynze A."/>
        </authorList>
    </citation>
    <scope>NUCLEOTIDE SEQUENCE</scope>
    <source>
        <tissue evidence="1">Leaves</tissue>
    </source>
</reference>
<sequence length="272" mass="30471">MMSNEVVCVLDVLNARDTARKVYELLLARPTGLEVAKNVICLLLWLETIMGIEVLSNIAAMAPGDILPTQIVAEASAVYDYIFHGSYSMQAPLELEGIPAIMNLCNGGRLVDIRFFKFHKDLVARGVAVIRDNIGALIFNENLHVMLRRFNDDANSSLIPAPLPAPELMAPFVALSRTPPEDSRMAFLAFPECHCHRPNSEDIVNHFEKTLRFGPCIERVETEQPPAGQAPKHGIIVFLSPELRDEAMFDETAIFFRVDDHDTWVQLYMPLL</sequence>
<comment type="caution">
    <text evidence="1">The sequence shown here is derived from an EMBL/GenBank/DDBJ whole genome shotgun (WGS) entry which is preliminary data.</text>
</comment>
<organism evidence="1 2">
    <name type="scientific">Digitaria exilis</name>
    <dbReference type="NCBI Taxonomy" id="1010633"/>
    <lineage>
        <taxon>Eukaryota</taxon>
        <taxon>Viridiplantae</taxon>
        <taxon>Streptophyta</taxon>
        <taxon>Embryophyta</taxon>
        <taxon>Tracheophyta</taxon>
        <taxon>Spermatophyta</taxon>
        <taxon>Magnoliopsida</taxon>
        <taxon>Liliopsida</taxon>
        <taxon>Poales</taxon>
        <taxon>Poaceae</taxon>
        <taxon>PACMAD clade</taxon>
        <taxon>Panicoideae</taxon>
        <taxon>Panicodae</taxon>
        <taxon>Paniceae</taxon>
        <taxon>Anthephorinae</taxon>
        <taxon>Digitaria</taxon>
    </lineage>
</organism>
<evidence type="ECO:0000313" key="1">
    <source>
        <dbReference type="EMBL" id="KAF8728101.1"/>
    </source>
</evidence>
<name>A0A835F4W6_9POAL</name>
<dbReference type="EMBL" id="JACEFO010001629">
    <property type="protein sequence ID" value="KAF8728101.1"/>
    <property type="molecule type" value="Genomic_DNA"/>
</dbReference>
<keyword evidence="2" id="KW-1185">Reference proteome</keyword>
<dbReference type="PANTHER" id="PTHR33527">
    <property type="entry name" value="OS07G0274300 PROTEIN"/>
    <property type="match status" value="1"/>
</dbReference>
<protein>
    <submittedName>
        <fullName evidence="1">Uncharacterized protein</fullName>
    </submittedName>
</protein>
<dbReference type="AlphaFoldDB" id="A0A835F4W6"/>